<evidence type="ECO:0000313" key="1">
    <source>
        <dbReference type="EMBL" id="GHO85823.1"/>
    </source>
</evidence>
<gene>
    <name evidence="1" type="ORF">KSZ_38290</name>
</gene>
<organism evidence="1 2">
    <name type="scientific">Dictyobacter formicarum</name>
    <dbReference type="NCBI Taxonomy" id="2778368"/>
    <lineage>
        <taxon>Bacteria</taxon>
        <taxon>Bacillati</taxon>
        <taxon>Chloroflexota</taxon>
        <taxon>Ktedonobacteria</taxon>
        <taxon>Ktedonobacterales</taxon>
        <taxon>Dictyobacteraceae</taxon>
        <taxon>Dictyobacter</taxon>
    </lineage>
</organism>
<protein>
    <submittedName>
        <fullName evidence="1">Uncharacterized protein</fullName>
    </submittedName>
</protein>
<evidence type="ECO:0000313" key="2">
    <source>
        <dbReference type="Proteomes" id="UP000635565"/>
    </source>
</evidence>
<comment type="caution">
    <text evidence="1">The sequence shown here is derived from an EMBL/GenBank/DDBJ whole genome shotgun (WGS) entry which is preliminary data.</text>
</comment>
<proteinExistence type="predicted"/>
<keyword evidence="2" id="KW-1185">Reference proteome</keyword>
<dbReference type="Proteomes" id="UP000635565">
    <property type="component" value="Unassembled WGS sequence"/>
</dbReference>
<sequence>MEEKDYDYQCTIQTNGIVVSGVQATTVSVPLAYGLAAGASNADDYAYRAQDWTQAADCA</sequence>
<accession>A0ABQ3VJP5</accession>
<dbReference type="EMBL" id="BNJJ01000010">
    <property type="protein sequence ID" value="GHO85823.1"/>
    <property type="molecule type" value="Genomic_DNA"/>
</dbReference>
<reference evidence="1 2" key="1">
    <citation type="journal article" date="2021" name="Int. J. Syst. Evol. Microbiol.">
        <title>Reticulibacter mediterranei gen. nov., sp. nov., within the new family Reticulibacteraceae fam. nov., and Ktedonospora formicarum gen. nov., sp. nov., Ktedonobacter robiniae sp. nov., Dictyobacter formicarum sp. nov. and Dictyobacter arantiisoli sp. nov., belonging to the class Ktedonobacteria.</title>
        <authorList>
            <person name="Yabe S."/>
            <person name="Zheng Y."/>
            <person name="Wang C.M."/>
            <person name="Sakai Y."/>
            <person name="Abe K."/>
            <person name="Yokota A."/>
            <person name="Donadio S."/>
            <person name="Cavaletti L."/>
            <person name="Monciardini P."/>
        </authorList>
    </citation>
    <scope>NUCLEOTIDE SEQUENCE [LARGE SCALE GENOMIC DNA]</scope>
    <source>
        <strain evidence="1 2">SOSP1-9</strain>
    </source>
</reference>
<name>A0ABQ3VJP5_9CHLR</name>